<dbReference type="AlphaFoldDB" id="A0A448XQN4"/>
<evidence type="ECO:0000313" key="1">
    <source>
        <dbReference type="EMBL" id="VEL42465.1"/>
    </source>
</evidence>
<name>A0A448XQN4_9PLAT</name>
<protein>
    <submittedName>
        <fullName evidence="1">Uncharacterized protein</fullName>
    </submittedName>
</protein>
<reference evidence="1" key="1">
    <citation type="submission" date="2018-11" db="EMBL/GenBank/DDBJ databases">
        <authorList>
            <consortium name="Pathogen Informatics"/>
        </authorList>
    </citation>
    <scope>NUCLEOTIDE SEQUENCE</scope>
</reference>
<organism evidence="1 2">
    <name type="scientific">Protopolystoma xenopodis</name>
    <dbReference type="NCBI Taxonomy" id="117903"/>
    <lineage>
        <taxon>Eukaryota</taxon>
        <taxon>Metazoa</taxon>
        <taxon>Spiralia</taxon>
        <taxon>Lophotrochozoa</taxon>
        <taxon>Platyhelminthes</taxon>
        <taxon>Monogenea</taxon>
        <taxon>Polyopisthocotylea</taxon>
        <taxon>Polystomatidea</taxon>
        <taxon>Polystomatidae</taxon>
        <taxon>Protopolystoma</taxon>
    </lineage>
</organism>
<dbReference type="Proteomes" id="UP000784294">
    <property type="component" value="Unassembled WGS sequence"/>
</dbReference>
<proteinExistence type="predicted"/>
<evidence type="ECO:0000313" key="2">
    <source>
        <dbReference type="Proteomes" id="UP000784294"/>
    </source>
</evidence>
<keyword evidence="2" id="KW-1185">Reference proteome</keyword>
<comment type="caution">
    <text evidence="1">The sequence shown here is derived from an EMBL/GenBank/DDBJ whole genome shotgun (WGS) entry which is preliminary data.</text>
</comment>
<accession>A0A448XQN4</accession>
<dbReference type="EMBL" id="CAAALY010274539">
    <property type="protein sequence ID" value="VEL42465.1"/>
    <property type="molecule type" value="Genomic_DNA"/>
</dbReference>
<sequence>MSNCVGDGCVFIAAQPDSFRFHDLYELQARISGTWRYISFVKLTVQLAEVLCFQLTGGFVWLPFHATVVSEPPKLTQQSHKEVTLTDKLSSGVVPDLESLPGRRWAIETRRRPRRYVAFNGRPFQTVTPNASSLRRGWLVFEAVN</sequence>
<gene>
    <name evidence="1" type="ORF">PXEA_LOCUS35905</name>
</gene>